<name>A0A0G9H3A2_9GAMM</name>
<keyword evidence="1" id="KW-1133">Transmembrane helix</keyword>
<evidence type="ECO:0000313" key="2">
    <source>
        <dbReference type="EMBL" id="KLD62162.1"/>
    </source>
</evidence>
<dbReference type="AlphaFoldDB" id="A0A0G9H3A2"/>
<proteinExistence type="predicted"/>
<organism evidence="2 3">
    <name type="scientific">Dyella japonica DSM 16301</name>
    <dbReference type="NCBI Taxonomy" id="1440762"/>
    <lineage>
        <taxon>Bacteria</taxon>
        <taxon>Pseudomonadati</taxon>
        <taxon>Pseudomonadota</taxon>
        <taxon>Gammaproteobacteria</taxon>
        <taxon>Lysobacterales</taxon>
        <taxon>Rhodanobacteraceae</taxon>
        <taxon>Dyella</taxon>
    </lineage>
</organism>
<keyword evidence="1" id="KW-0472">Membrane</keyword>
<evidence type="ECO:0000256" key="1">
    <source>
        <dbReference type="SAM" id="Phobius"/>
    </source>
</evidence>
<gene>
    <name evidence="2" type="ORF">Y882_17385</name>
</gene>
<protein>
    <submittedName>
        <fullName evidence="2">Uncharacterized protein</fullName>
    </submittedName>
</protein>
<dbReference type="Proteomes" id="UP000035481">
    <property type="component" value="Unassembled WGS sequence"/>
</dbReference>
<accession>A0A0G9H3A2</accession>
<sequence length="638" mass="68987">MWLLEWRYLWAAALALVLLGGVLFVLARRRKRQRASRLALPRLSDEDIAFLALTWQGAPAPDMELAPVHASVDEAAPVSAGDDAVPASAEASSPLDAVFNQLSTPGGVCATRSLGEALREQEPIIRAAVDMGEGPGVSFKIAGAVEWPLWTRLYHTDADDVPTSALGTSSVQAAVAGNSEAMSPIAQAPVVPTLENVAPAELLDALESFLRQRPDDLETRRAVGLSLLADAQDQLDEPVRAGMLDASIRILREVTHVDHDNLPAEKLGEACYLRALIGPDIDEELLGEAERVLREAMQQDARPHSGAAWQLQRVLHAAPRGMARERVAARLEEACQLLARGAQTPCGPSAWKAALLTTEWRWLMACCQNATERRLRLRELHARWLPAMEAETTAEVLAAWVGLLCAMAESLSAPLALERYTEARGALRRLLADDGESPRYARAAAQVALGRARLERDPVRAALLDQADTVLQPFVDRDDSLRLEACRVALTQAQGMDMVGARSFYLRAIDLARPLTAAPTLTVDALRCMLTALLALGEEKDRRVYAKCLEIAAEDDDAQSQLLLAECQLRTADHRAGCLHAELAWRAGAALSPTLLALWQAAYPAWAARAGTSAELARNRQALRMASSAAGVGNRAAP</sequence>
<evidence type="ECO:0000313" key="3">
    <source>
        <dbReference type="Proteomes" id="UP000035481"/>
    </source>
</evidence>
<dbReference type="EMBL" id="JPLA01000054">
    <property type="protein sequence ID" value="KLD62162.1"/>
    <property type="molecule type" value="Genomic_DNA"/>
</dbReference>
<comment type="caution">
    <text evidence="2">The sequence shown here is derived from an EMBL/GenBank/DDBJ whole genome shotgun (WGS) entry which is preliminary data.</text>
</comment>
<reference evidence="2 3" key="1">
    <citation type="journal article" date="2015" name="Antonie Van Leeuwenhoek">
        <title>A phylogenomic and molecular marker based taxonomic framework for the order Xanthomonadales: proposal to transfer the families Algiphilaceae and Solimonadaceae to the order Nevskiales ord. nov. and to create a new family within the order Xanthomonadales, the family Rhodanobacteraceae fam. nov., containing the genus Rhodanobacter and its closest relatives.</title>
        <authorList>
            <person name="Naushad S."/>
            <person name="Adeolu M."/>
            <person name="Wong S."/>
            <person name="Sohail M."/>
            <person name="Schellhorn H.E."/>
            <person name="Gupta R.S."/>
        </authorList>
    </citation>
    <scope>NUCLEOTIDE SEQUENCE [LARGE SCALE GENOMIC DNA]</scope>
    <source>
        <strain evidence="2 3">DSM 16301</strain>
    </source>
</reference>
<dbReference type="PATRIC" id="fig|1440762.4.peg.3234"/>
<keyword evidence="1" id="KW-0812">Transmembrane</keyword>
<feature type="transmembrane region" description="Helical" evidence="1">
    <location>
        <begin position="6"/>
        <end position="27"/>
    </location>
</feature>